<name>A0A940MPD5_9RHOB</name>
<dbReference type="Gene3D" id="1.10.10.10">
    <property type="entry name" value="Winged helix-like DNA-binding domain superfamily/Winged helix DNA-binding domain"/>
    <property type="match status" value="1"/>
</dbReference>
<organism evidence="2 3">
    <name type="scientific">Sagittula salina</name>
    <dbReference type="NCBI Taxonomy" id="2820268"/>
    <lineage>
        <taxon>Bacteria</taxon>
        <taxon>Pseudomonadati</taxon>
        <taxon>Pseudomonadota</taxon>
        <taxon>Alphaproteobacteria</taxon>
        <taxon>Rhodobacterales</taxon>
        <taxon>Roseobacteraceae</taxon>
        <taxon>Sagittula</taxon>
    </lineage>
</organism>
<dbReference type="PANTHER" id="PTHR18964:SF169">
    <property type="entry name" value="N-ACETYLMANNOSAMINE KINASE"/>
    <property type="match status" value="1"/>
</dbReference>
<evidence type="ECO:0000313" key="3">
    <source>
        <dbReference type="Proteomes" id="UP000675940"/>
    </source>
</evidence>
<dbReference type="SUPFAM" id="SSF46785">
    <property type="entry name" value="Winged helix' DNA-binding domain"/>
    <property type="match status" value="1"/>
</dbReference>
<accession>A0A940MPD5</accession>
<reference evidence="2" key="1">
    <citation type="submission" date="2021-03" db="EMBL/GenBank/DDBJ databases">
        <title>Sagittula salina sp. nov. strain M10.9X isolated from the marine waste.</title>
        <authorList>
            <person name="Satari L."/>
            <person name="Molina-Menor E."/>
            <person name="Vidal-Verdu A."/>
            <person name="Pascual J."/>
            <person name="Pereto J."/>
            <person name="Porcar M."/>
        </authorList>
    </citation>
    <scope>NUCLEOTIDE SEQUENCE</scope>
    <source>
        <strain evidence="2">M10.9X</strain>
    </source>
</reference>
<dbReference type="InterPro" id="IPR036390">
    <property type="entry name" value="WH_DNA-bd_sf"/>
</dbReference>
<dbReference type="RefSeq" id="WP_209360314.1">
    <property type="nucleotide sequence ID" value="NZ_JAGISH010000003.1"/>
</dbReference>
<comment type="caution">
    <text evidence="2">The sequence shown here is derived from an EMBL/GenBank/DDBJ whole genome shotgun (WGS) entry which is preliminary data.</text>
</comment>
<proteinExistence type="predicted"/>
<dbReference type="InterPro" id="IPR043129">
    <property type="entry name" value="ATPase_NBD"/>
</dbReference>
<dbReference type="InterPro" id="IPR000600">
    <property type="entry name" value="ROK"/>
</dbReference>
<dbReference type="Pfam" id="PF00480">
    <property type="entry name" value="ROK"/>
    <property type="match status" value="1"/>
</dbReference>
<evidence type="ECO:0000313" key="2">
    <source>
        <dbReference type="EMBL" id="MBP0482467.1"/>
    </source>
</evidence>
<dbReference type="AlphaFoldDB" id="A0A940MPD5"/>
<dbReference type="SUPFAM" id="SSF53067">
    <property type="entry name" value="Actin-like ATPase domain"/>
    <property type="match status" value="1"/>
</dbReference>
<dbReference type="GO" id="GO:0019262">
    <property type="term" value="P:N-acetylneuraminate catabolic process"/>
    <property type="evidence" value="ECO:0007669"/>
    <property type="project" value="TreeGrafter"/>
</dbReference>
<keyword evidence="3" id="KW-1185">Reference proteome</keyword>
<dbReference type="Gene3D" id="3.30.420.40">
    <property type="match status" value="2"/>
</dbReference>
<dbReference type="EMBL" id="JAGISH010000003">
    <property type="protein sequence ID" value="MBP0482467.1"/>
    <property type="molecule type" value="Genomic_DNA"/>
</dbReference>
<dbReference type="Proteomes" id="UP000675940">
    <property type="component" value="Unassembled WGS sequence"/>
</dbReference>
<dbReference type="InterPro" id="IPR036388">
    <property type="entry name" value="WH-like_DNA-bd_sf"/>
</dbReference>
<sequence>MARRDNDTDTAEDGGVARVEGARGTNQSGVRAHNERLVMTLVRQMGPLAKAEIARLTGLSAQTVSVIMRGLEADGLLKKGAPVRGKVGQPSVPMSIARDGAFFLGLKVGRRSLDLILTDFHGNVKGRRHMVHRYPNPDGVVDFANRSIAELIASLPKTQRARVAGLGIAIPFRLHDWAGPLGVAPEDMAAWKGRDIAPEIAEGWDFPVYLRNDASAACGAELVFGDQNRPRDFLYFFIGFFVGGGMVLDNTLYTGRTGNAAALGSLPILADGRVRQLVDVASLISLEQLAAAQGGATEMIWDDPSSWQIDPDVLEPWLQRAVAGLAQAILSAACIVDFDTVMIDGWLPPEVRAEIVARVQRQLQEDGLPGIEVPQVRAGTIGPDARALGAASLPLSDRFLVDRTAFLKG</sequence>
<dbReference type="PANTHER" id="PTHR18964">
    <property type="entry name" value="ROK (REPRESSOR, ORF, KINASE) FAMILY"/>
    <property type="match status" value="1"/>
</dbReference>
<gene>
    <name evidence="2" type="ORF">J5474_08175</name>
</gene>
<feature type="region of interest" description="Disordered" evidence="1">
    <location>
        <begin position="1"/>
        <end position="30"/>
    </location>
</feature>
<evidence type="ECO:0000256" key="1">
    <source>
        <dbReference type="SAM" id="MobiDB-lite"/>
    </source>
</evidence>
<protein>
    <submittedName>
        <fullName evidence="2">ROK family transcriptional regulator</fullName>
    </submittedName>
</protein>
<dbReference type="GO" id="GO:0009384">
    <property type="term" value="F:N-acylmannosamine kinase activity"/>
    <property type="evidence" value="ECO:0007669"/>
    <property type="project" value="TreeGrafter"/>
</dbReference>